<keyword evidence="2" id="KW-0723">Serine/threonine-protein kinase</keyword>
<dbReference type="GO" id="GO:0009737">
    <property type="term" value="P:response to abscisic acid"/>
    <property type="evidence" value="ECO:0007669"/>
    <property type="project" value="UniProtKB-ARBA"/>
</dbReference>
<evidence type="ECO:0000256" key="10">
    <source>
        <dbReference type="ARBA" id="ARBA00022840"/>
    </source>
</evidence>
<dbReference type="FunFam" id="3.30.200.20:FF:000142">
    <property type="entry name" value="Cysteine-rich receptor-like protein kinase 10"/>
    <property type="match status" value="1"/>
</dbReference>
<keyword evidence="11 15" id="KW-1133">Transmembrane helix</keyword>
<dbReference type="AlphaFoldDB" id="A0A2H9ZSW1"/>
<dbReference type="Gene3D" id="3.30.200.20">
    <property type="entry name" value="Phosphorylase Kinase, domain 1"/>
    <property type="match status" value="1"/>
</dbReference>
<reference evidence="19 20" key="1">
    <citation type="journal article" date="2017" name="Nature">
        <title>The Apostasia genome and the evolution of orchids.</title>
        <authorList>
            <person name="Zhang G.Q."/>
            <person name="Liu K.W."/>
            <person name="Li Z."/>
            <person name="Lohaus R."/>
            <person name="Hsiao Y.Y."/>
            <person name="Niu S.C."/>
            <person name="Wang J.Y."/>
            <person name="Lin Y.C."/>
            <person name="Xu Q."/>
            <person name="Chen L.J."/>
            <person name="Yoshida K."/>
            <person name="Fujiwara S."/>
            <person name="Wang Z.W."/>
            <person name="Zhang Y.Q."/>
            <person name="Mitsuda N."/>
            <person name="Wang M."/>
            <person name="Liu G.H."/>
            <person name="Pecoraro L."/>
            <person name="Huang H.X."/>
            <person name="Xiao X.J."/>
            <person name="Lin M."/>
            <person name="Wu X.Y."/>
            <person name="Wu W.L."/>
            <person name="Chen Y.Y."/>
            <person name="Chang S.B."/>
            <person name="Sakamoto S."/>
            <person name="Ohme-Takagi M."/>
            <person name="Yagi M."/>
            <person name="Zeng S.J."/>
            <person name="Shen C.Y."/>
            <person name="Yeh C.M."/>
            <person name="Luo Y.B."/>
            <person name="Tsai W.C."/>
            <person name="Van de Peer Y."/>
            <person name="Liu Z.J."/>
        </authorList>
    </citation>
    <scope>NUCLEOTIDE SEQUENCE [LARGE SCALE GENOMIC DNA]</scope>
    <source>
        <strain evidence="20">cv. Shenzhen</strain>
        <tissue evidence="19">Stem</tissue>
    </source>
</reference>
<feature type="signal peptide" evidence="16">
    <location>
        <begin position="1"/>
        <end position="26"/>
    </location>
</feature>
<dbReference type="SMART" id="SM00220">
    <property type="entry name" value="S_TKc"/>
    <property type="match status" value="1"/>
</dbReference>
<dbReference type="CDD" id="cd23509">
    <property type="entry name" value="Gnk2-like"/>
    <property type="match status" value="2"/>
</dbReference>
<feature type="chain" id="PRO_5014152669" evidence="16">
    <location>
        <begin position="27"/>
        <end position="673"/>
    </location>
</feature>
<keyword evidence="5 15" id="KW-0812">Transmembrane</keyword>
<keyword evidence="12 15" id="KW-0472">Membrane</keyword>
<feature type="domain" description="Protein kinase" evidence="17">
    <location>
        <begin position="347"/>
        <end position="624"/>
    </location>
</feature>
<dbReference type="PROSITE" id="PS50011">
    <property type="entry name" value="PROTEIN_KINASE_DOM"/>
    <property type="match status" value="1"/>
</dbReference>
<evidence type="ECO:0000313" key="19">
    <source>
        <dbReference type="EMBL" id="PKA46379.1"/>
    </source>
</evidence>
<dbReference type="STRING" id="1088818.A0A2H9ZSW1"/>
<evidence type="ECO:0000256" key="15">
    <source>
        <dbReference type="SAM" id="Phobius"/>
    </source>
</evidence>
<dbReference type="Gene3D" id="1.10.510.10">
    <property type="entry name" value="Transferase(Phosphotransferase) domain 1"/>
    <property type="match status" value="1"/>
</dbReference>
<evidence type="ECO:0000259" key="18">
    <source>
        <dbReference type="PROSITE" id="PS51473"/>
    </source>
</evidence>
<dbReference type="Gene3D" id="3.30.430.20">
    <property type="entry name" value="Gnk2 domain, C-X8-C-X2-C motif"/>
    <property type="match status" value="2"/>
</dbReference>
<keyword evidence="10" id="KW-0067">ATP-binding</keyword>
<name>A0A2H9ZSW1_9ASPA</name>
<evidence type="ECO:0000256" key="12">
    <source>
        <dbReference type="ARBA" id="ARBA00023136"/>
    </source>
</evidence>
<feature type="transmembrane region" description="Helical" evidence="15">
    <location>
        <begin position="281"/>
        <end position="305"/>
    </location>
</feature>
<protein>
    <submittedName>
        <fullName evidence="19">Cysteine-rich receptor-like protein kinase 10</fullName>
        <ecNumber evidence="19">2.7.11.1</ecNumber>
    </submittedName>
</protein>
<dbReference type="PROSITE" id="PS51473">
    <property type="entry name" value="GNK2"/>
    <property type="match status" value="2"/>
</dbReference>
<proteinExistence type="predicted"/>
<evidence type="ECO:0000256" key="1">
    <source>
        <dbReference type="ARBA" id="ARBA00004167"/>
    </source>
</evidence>
<evidence type="ECO:0000256" key="7">
    <source>
        <dbReference type="ARBA" id="ARBA00022737"/>
    </source>
</evidence>
<dbReference type="InterPro" id="IPR001245">
    <property type="entry name" value="Ser-Thr/Tyr_kinase_cat_dom"/>
</dbReference>
<keyword evidence="9 19" id="KW-0418">Kinase</keyword>
<dbReference type="FunFam" id="1.10.510.10:FF:000343">
    <property type="entry name" value="Cysteine-rich receptor-like protein kinase 28"/>
    <property type="match status" value="1"/>
</dbReference>
<dbReference type="Proteomes" id="UP000236161">
    <property type="component" value="Unassembled WGS sequence"/>
</dbReference>
<keyword evidence="6 16" id="KW-0732">Signal</keyword>
<evidence type="ECO:0000256" key="6">
    <source>
        <dbReference type="ARBA" id="ARBA00022729"/>
    </source>
</evidence>
<dbReference type="Pfam" id="PF01657">
    <property type="entry name" value="Stress-antifung"/>
    <property type="match status" value="2"/>
</dbReference>
<keyword evidence="7" id="KW-0677">Repeat</keyword>
<dbReference type="EMBL" id="KZ454165">
    <property type="protein sequence ID" value="PKA46379.1"/>
    <property type="molecule type" value="Genomic_DNA"/>
</dbReference>
<dbReference type="GO" id="GO:0005886">
    <property type="term" value="C:plasma membrane"/>
    <property type="evidence" value="ECO:0007669"/>
    <property type="project" value="TreeGrafter"/>
</dbReference>
<dbReference type="InterPro" id="IPR000719">
    <property type="entry name" value="Prot_kinase_dom"/>
</dbReference>
<dbReference type="GO" id="GO:0004674">
    <property type="term" value="F:protein serine/threonine kinase activity"/>
    <property type="evidence" value="ECO:0007669"/>
    <property type="project" value="UniProtKB-KW"/>
</dbReference>
<evidence type="ECO:0000256" key="2">
    <source>
        <dbReference type="ARBA" id="ARBA00022527"/>
    </source>
</evidence>
<evidence type="ECO:0000313" key="20">
    <source>
        <dbReference type="Proteomes" id="UP000236161"/>
    </source>
</evidence>
<keyword evidence="8" id="KW-0547">Nucleotide-binding</keyword>
<evidence type="ECO:0000256" key="9">
    <source>
        <dbReference type="ARBA" id="ARBA00022777"/>
    </source>
</evidence>
<keyword evidence="4 19" id="KW-0808">Transferase</keyword>
<evidence type="ECO:0000256" key="3">
    <source>
        <dbReference type="ARBA" id="ARBA00022553"/>
    </source>
</evidence>
<gene>
    <name evidence="19" type="primary">CRK10</name>
    <name evidence="19" type="ORF">AXF42_Ash020270</name>
</gene>
<evidence type="ECO:0000256" key="4">
    <source>
        <dbReference type="ARBA" id="ARBA00022679"/>
    </source>
</evidence>
<dbReference type="InterPro" id="IPR008271">
    <property type="entry name" value="Ser/Thr_kinase_AS"/>
</dbReference>
<dbReference type="OrthoDB" id="1923309at2759"/>
<dbReference type="InterPro" id="IPR002902">
    <property type="entry name" value="GNK2"/>
</dbReference>
<comment type="subcellular location">
    <subcellularLocation>
        <location evidence="1">Membrane</location>
        <topology evidence="1">Single-pass membrane protein</topology>
    </subcellularLocation>
</comment>
<dbReference type="Pfam" id="PF07714">
    <property type="entry name" value="PK_Tyr_Ser-Thr"/>
    <property type="match status" value="1"/>
</dbReference>
<dbReference type="SUPFAM" id="SSF56112">
    <property type="entry name" value="Protein kinase-like (PK-like)"/>
    <property type="match status" value="1"/>
</dbReference>
<accession>A0A2H9ZSW1</accession>
<dbReference type="InterPro" id="IPR011009">
    <property type="entry name" value="Kinase-like_dom_sf"/>
</dbReference>
<keyword evidence="13 19" id="KW-0675">Receptor</keyword>
<evidence type="ECO:0000259" key="17">
    <source>
        <dbReference type="PROSITE" id="PS50011"/>
    </source>
</evidence>
<keyword evidence="20" id="KW-1185">Reference proteome</keyword>
<organism evidence="19 20">
    <name type="scientific">Apostasia shenzhenica</name>
    <dbReference type="NCBI Taxonomy" id="1088818"/>
    <lineage>
        <taxon>Eukaryota</taxon>
        <taxon>Viridiplantae</taxon>
        <taxon>Streptophyta</taxon>
        <taxon>Embryophyta</taxon>
        <taxon>Tracheophyta</taxon>
        <taxon>Spermatophyta</taxon>
        <taxon>Magnoliopsida</taxon>
        <taxon>Liliopsida</taxon>
        <taxon>Asparagales</taxon>
        <taxon>Orchidaceae</taxon>
        <taxon>Apostasioideae</taxon>
        <taxon>Apostasia</taxon>
    </lineage>
</organism>
<evidence type="ECO:0000256" key="5">
    <source>
        <dbReference type="ARBA" id="ARBA00022692"/>
    </source>
</evidence>
<evidence type="ECO:0000256" key="11">
    <source>
        <dbReference type="ARBA" id="ARBA00022989"/>
    </source>
</evidence>
<evidence type="ECO:0000256" key="16">
    <source>
        <dbReference type="SAM" id="SignalP"/>
    </source>
</evidence>
<dbReference type="PROSITE" id="PS00108">
    <property type="entry name" value="PROTEIN_KINASE_ST"/>
    <property type="match status" value="1"/>
</dbReference>
<dbReference type="InterPro" id="IPR038408">
    <property type="entry name" value="GNK2_sf"/>
</dbReference>
<dbReference type="PANTHER" id="PTHR27002:SF1050">
    <property type="entry name" value="CYSTEINE-RICH RECEPTOR-LIKE PROTEIN KINASE 5"/>
    <property type="match status" value="1"/>
</dbReference>
<dbReference type="CDD" id="cd14066">
    <property type="entry name" value="STKc_IRAK"/>
    <property type="match status" value="1"/>
</dbReference>
<evidence type="ECO:0000256" key="13">
    <source>
        <dbReference type="ARBA" id="ARBA00023170"/>
    </source>
</evidence>
<dbReference type="GO" id="GO:0005524">
    <property type="term" value="F:ATP binding"/>
    <property type="evidence" value="ECO:0007669"/>
    <property type="project" value="UniProtKB-KW"/>
</dbReference>
<keyword evidence="14" id="KW-0325">Glycoprotein</keyword>
<evidence type="ECO:0000256" key="14">
    <source>
        <dbReference type="ARBA" id="ARBA00023180"/>
    </source>
</evidence>
<feature type="domain" description="Gnk2-homologous" evidence="18">
    <location>
        <begin position="32"/>
        <end position="140"/>
    </location>
</feature>
<keyword evidence="3" id="KW-0597">Phosphoprotein</keyword>
<feature type="domain" description="Gnk2-homologous" evidence="18">
    <location>
        <begin position="144"/>
        <end position="244"/>
    </location>
</feature>
<sequence>MPPLPSSQFSPLLLLIVLFTIVPAFAQDGEMEGVFLTYCSGDNFTSSSPYDSNLRRLFAGLITSTPKSRSFFSTDTVGASSSPAVVFGLAQCRPDVSAATCSSCLNQSAATAPSLSGCGNRKSASLRSGACVLRYSDQSFFNILETTMTVRGIRTVQNSWNPLDPNVQNLMANLTASAAAAPLRYAAAEQGQPAVYGMGWCTMDLSSMDCQMCLEMAMAGLKQGNNISVDATVSCHARIESSRFFSVTSAVLQAYSPAVSPAPPPVTSPATREKKNKNATTIIVCVAVGAVLSLLLFLTACILLLRRRTRRLIPVELGLGARDQGKMIYAEIQAYDFATVKACTNNFAKENKLGQGGFGPVYKGVLANGQEVAVKRLATTSVQGFAEMKNEINYVAKLQHKNLVKLLGYCLHDEEKLLVYEFLPNTSLDKLLFDPIKRIQLDWSTRFKIIVGIAKGLLYLHEESHFKIIHRDLKASNILLDANLSPKISDFGLAKLFDVDETERNTSRIAGTLGYMAPEYVLHGLFSTKSDVFSYGVLVLEIITGERNSFVEGSMDTVDILSHVWGRWKKGKGLQVIDKTLGDDGYPQQDALRCMQIGLLCVQEEQVQRPNMVSVMTMLNSPLMALPAPSEPAFLTERSFSLDAHAQSSRRMIAREPELPMLRHTASSNLDEV</sequence>
<evidence type="ECO:0000256" key="8">
    <source>
        <dbReference type="ARBA" id="ARBA00022741"/>
    </source>
</evidence>
<dbReference type="PANTHER" id="PTHR27002">
    <property type="entry name" value="RECEPTOR-LIKE SERINE/THREONINE-PROTEIN KINASE SD1-8"/>
    <property type="match status" value="1"/>
</dbReference>
<dbReference type="EC" id="2.7.11.1" evidence="19"/>